<evidence type="ECO:0000313" key="2">
    <source>
        <dbReference type="EMBL" id="CAB5226966.1"/>
    </source>
</evidence>
<name>A0A6J5PB78_9CAUD</name>
<organism evidence="1">
    <name type="scientific">uncultured Caudovirales phage</name>
    <dbReference type="NCBI Taxonomy" id="2100421"/>
    <lineage>
        <taxon>Viruses</taxon>
        <taxon>Duplodnaviria</taxon>
        <taxon>Heunggongvirae</taxon>
        <taxon>Uroviricota</taxon>
        <taxon>Caudoviricetes</taxon>
        <taxon>Peduoviridae</taxon>
        <taxon>Maltschvirus</taxon>
        <taxon>Maltschvirus maltsch</taxon>
    </lineage>
</organism>
<gene>
    <name evidence="2" type="ORF">UFOVP1516_88</name>
    <name evidence="1" type="ORF">UFOVP887_48</name>
</gene>
<evidence type="ECO:0000313" key="1">
    <source>
        <dbReference type="EMBL" id="CAB4169139.1"/>
    </source>
</evidence>
<dbReference type="EMBL" id="LR798364">
    <property type="protein sequence ID" value="CAB5226966.1"/>
    <property type="molecule type" value="Genomic_DNA"/>
</dbReference>
<accession>A0A6J5PB78</accession>
<proteinExistence type="predicted"/>
<dbReference type="EMBL" id="LR796837">
    <property type="protein sequence ID" value="CAB4169139.1"/>
    <property type="molecule type" value="Genomic_DNA"/>
</dbReference>
<reference evidence="1" key="1">
    <citation type="submission" date="2020-05" db="EMBL/GenBank/DDBJ databases">
        <authorList>
            <person name="Chiriac C."/>
            <person name="Salcher M."/>
            <person name="Ghai R."/>
            <person name="Kavagutti S V."/>
        </authorList>
    </citation>
    <scope>NUCLEOTIDE SEQUENCE</scope>
</reference>
<sequence>MSNIIYDIHGAILRIVLAPSDMLEMQVGEGEFLLRDQIGDYHTSYVVDNVVTDRPIQTTVLNKTTLNADGIDSIEFTNVPNAKIFISGKTRETSIVGEISGSDTFSTTIAGTYKVMIQAFPYLDFKTTIEAV</sequence>
<protein>
    <submittedName>
        <fullName evidence="1">Uncharacterized protein</fullName>
    </submittedName>
</protein>